<keyword evidence="1" id="KW-0732">Signal</keyword>
<dbReference type="SUPFAM" id="SSF63446">
    <property type="entry name" value="Type I dockerin domain"/>
    <property type="match status" value="1"/>
</dbReference>
<dbReference type="AlphaFoldDB" id="E6UE80"/>
<evidence type="ECO:0000259" key="2">
    <source>
        <dbReference type="PROSITE" id="PS51766"/>
    </source>
</evidence>
<dbReference type="SUPFAM" id="SSF50998">
    <property type="entry name" value="Quinoprotein alcohol dehydrogenase-like"/>
    <property type="match status" value="1"/>
</dbReference>
<sequence precursor="true">MKKTTVKILSAFCASILAVNAAALNVFAADKTLSPDLTKADDNVLYWADQIGEDKMMWSDSPTGFTVADNGYLYICSADNIKKIDKFTGKEVLNGKMAGKAMYATKGPVYADGKVFMALDGGKIQAFDAETLTSLWVYTNKNGGKPTCDIVVENGYLYTGFWNSDEADADFVKVSAADGDTEKTDEEKTAEWEYTNAGGFYWTSAVVYDGKVTFGVENGKEGANEEGENNRTVTVDDATGELISKLGTAHDDIRSKLVLKDGVIYYTSREGGVHLIDTNGEVYGYGITASLLGPNGFTCTSTPIVENGRVYVTFQGTGWDDYNGSHIGVFDIVEAEGKIKLEPAYAVETSAECKAKGVFAGVDKEGYNVIYYVENGTSGVVRMLRDKAGMTAPADTVEETDLAGKKHTCPPVVFRPQGEHAQYCAVDPVYDEETGLLYIRNDSFNILAIGSGISDPDIQCPDITIHPNGVKTFVFKADETPADKEYTVDIKNGPVKTIGDITGKDLTFSVDKFSADDEVLTASFSYGLYNGNGKAPSVSQDIDVLVAENDDQYKRALAHKGDVNGDGKVNITDLAIVAANIKSRKVIDKYSFNAADVNADGKVNVSDITLTAANIKGKKLINKER</sequence>
<gene>
    <name evidence="3" type="ordered locus">Rumal_3005</name>
</gene>
<dbReference type="STRING" id="697329.Rumal_3005"/>
<evidence type="ECO:0000313" key="3">
    <source>
        <dbReference type="EMBL" id="ADU23470.1"/>
    </source>
</evidence>
<dbReference type="InterPro" id="IPR015943">
    <property type="entry name" value="WD40/YVTN_repeat-like_dom_sf"/>
</dbReference>
<dbReference type="EMBL" id="CP002403">
    <property type="protein sequence ID" value="ADU23470.1"/>
    <property type="molecule type" value="Genomic_DNA"/>
</dbReference>
<dbReference type="Gene3D" id="2.130.10.10">
    <property type="entry name" value="YVTN repeat-like/Quinoprotein amine dehydrogenase"/>
    <property type="match status" value="2"/>
</dbReference>
<dbReference type="InterPro" id="IPR018247">
    <property type="entry name" value="EF_Hand_1_Ca_BS"/>
</dbReference>
<evidence type="ECO:0000313" key="4">
    <source>
        <dbReference type="Proteomes" id="UP000006919"/>
    </source>
</evidence>
<feature type="chain" id="PRO_5003212925" evidence="1">
    <location>
        <begin position="29"/>
        <end position="625"/>
    </location>
</feature>
<proteinExistence type="predicted"/>
<dbReference type="CDD" id="cd14256">
    <property type="entry name" value="Dockerin_I"/>
    <property type="match status" value="1"/>
</dbReference>
<dbReference type="Gene3D" id="1.10.1330.10">
    <property type="entry name" value="Dockerin domain"/>
    <property type="match status" value="1"/>
</dbReference>
<feature type="signal peptide" evidence="1">
    <location>
        <begin position="1"/>
        <end position="28"/>
    </location>
</feature>
<dbReference type="HOGENOM" id="CLU_401086_0_0_9"/>
<dbReference type="Pfam" id="PF00404">
    <property type="entry name" value="Dockerin_1"/>
    <property type="match status" value="1"/>
</dbReference>
<dbReference type="InterPro" id="IPR016134">
    <property type="entry name" value="Dockerin_dom"/>
</dbReference>
<dbReference type="InterPro" id="IPR002372">
    <property type="entry name" value="PQQ_rpt_dom"/>
</dbReference>
<dbReference type="GO" id="GO:0004553">
    <property type="term" value="F:hydrolase activity, hydrolyzing O-glycosyl compounds"/>
    <property type="evidence" value="ECO:0007669"/>
    <property type="project" value="InterPro"/>
</dbReference>
<dbReference type="InterPro" id="IPR036439">
    <property type="entry name" value="Dockerin_dom_sf"/>
</dbReference>
<dbReference type="Proteomes" id="UP000006919">
    <property type="component" value="Chromosome"/>
</dbReference>
<dbReference type="InterPro" id="IPR002105">
    <property type="entry name" value="Dockerin_1_rpt"/>
</dbReference>
<dbReference type="PROSITE" id="PS51766">
    <property type="entry name" value="DOCKERIN"/>
    <property type="match status" value="1"/>
</dbReference>
<dbReference type="PROSITE" id="PS00018">
    <property type="entry name" value="EF_HAND_1"/>
    <property type="match status" value="2"/>
</dbReference>
<accession>E6UE80</accession>
<feature type="domain" description="Dockerin" evidence="2">
    <location>
        <begin position="556"/>
        <end position="625"/>
    </location>
</feature>
<dbReference type="Pfam" id="PF13360">
    <property type="entry name" value="PQQ_2"/>
    <property type="match status" value="1"/>
</dbReference>
<dbReference type="KEGG" id="ral:Rumal_3005"/>
<dbReference type="RefSeq" id="WP_013499579.1">
    <property type="nucleotide sequence ID" value="NC_014833.1"/>
</dbReference>
<evidence type="ECO:0000256" key="1">
    <source>
        <dbReference type="SAM" id="SignalP"/>
    </source>
</evidence>
<dbReference type="eggNOG" id="COG1520">
    <property type="taxonomic scope" value="Bacteria"/>
</dbReference>
<dbReference type="GO" id="GO:0000272">
    <property type="term" value="P:polysaccharide catabolic process"/>
    <property type="evidence" value="ECO:0007669"/>
    <property type="project" value="InterPro"/>
</dbReference>
<name>E6UE80_RUMA7</name>
<reference evidence="3 4" key="1">
    <citation type="journal article" date="2011" name="J. Bacteriol.">
        <title>Complete genome of the cellulolytic ruminal bacterium Ruminococcus albus 7.</title>
        <authorList>
            <person name="Suen G."/>
            <person name="Stevenson D.M."/>
            <person name="Bruce D.C."/>
            <person name="Chertkov O."/>
            <person name="Copeland A."/>
            <person name="Cheng J.F."/>
            <person name="Detter C."/>
            <person name="Detter J.C."/>
            <person name="Goodwin L.A."/>
            <person name="Han C.S."/>
            <person name="Hauser L.J."/>
            <person name="Ivanova N.N."/>
            <person name="Kyrpides N.C."/>
            <person name="Land M.L."/>
            <person name="Lapidus A."/>
            <person name="Lucas S."/>
            <person name="Ovchinnikova G."/>
            <person name="Pitluck S."/>
            <person name="Tapia R."/>
            <person name="Woyke T."/>
            <person name="Boyum J."/>
            <person name="Mead D."/>
            <person name="Weimer P.J."/>
        </authorList>
    </citation>
    <scope>NUCLEOTIDE SEQUENCE [LARGE SCALE GENOMIC DNA]</scope>
    <source>
        <strain evidence="4">ATCC 27210 / DSM 20455 / JCM 14654 / NCDO 2250 / 7</strain>
    </source>
</reference>
<dbReference type="OrthoDB" id="1885452at2"/>
<protein>
    <submittedName>
        <fullName evidence="3">Dockerin type 1</fullName>
    </submittedName>
</protein>
<organism evidence="3 4">
    <name type="scientific">Ruminococcus albus (strain ATCC 27210 / DSM 20455 / JCM 14654 / NCDO 2250 / 7)</name>
    <dbReference type="NCBI Taxonomy" id="697329"/>
    <lineage>
        <taxon>Bacteria</taxon>
        <taxon>Bacillati</taxon>
        <taxon>Bacillota</taxon>
        <taxon>Clostridia</taxon>
        <taxon>Eubacteriales</taxon>
        <taxon>Oscillospiraceae</taxon>
        <taxon>Ruminococcus</taxon>
    </lineage>
</organism>
<dbReference type="InterPro" id="IPR011047">
    <property type="entry name" value="Quinoprotein_ADH-like_sf"/>
</dbReference>